<keyword evidence="3" id="KW-1185">Reference proteome</keyword>
<evidence type="ECO:0000256" key="1">
    <source>
        <dbReference type="SAM" id="MobiDB-lite"/>
    </source>
</evidence>
<feature type="compositionally biased region" description="Low complexity" evidence="1">
    <location>
        <begin position="14"/>
        <end position="42"/>
    </location>
</feature>
<feature type="region of interest" description="Disordered" evidence="1">
    <location>
        <begin position="1"/>
        <end position="78"/>
    </location>
</feature>
<dbReference type="EMBL" id="AP019736">
    <property type="protein sequence ID" value="BBL06453.1"/>
    <property type="molecule type" value="Genomic_DNA"/>
</dbReference>
<evidence type="ECO:0000313" key="2">
    <source>
        <dbReference type="EMBL" id="BBL06453.1"/>
    </source>
</evidence>
<gene>
    <name evidence="2" type="ORF">A5CPEGH6_10910</name>
</gene>
<dbReference type="KEGG" id="ada:A5CPEGH6_10910"/>
<sequence length="157" mass="16320">MQASSVIGAEDSGADTVSGTGAAAGAATESEPGTDTDTVSGTDGKERAFPAAPERAGSGEATTPAEIPAEIPADGPAAKAADVRKAGVHKIDARAIKTVRFMRIFNCSLFARNTCQPDAKPDRRMNDRRLHFTPAARNVKYFYTCVKNLDTGGAFSG</sequence>
<accession>A0A4Y1WZH2</accession>
<evidence type="ECO:0000313" key="3">
    <source>
        <dbReference type="Proteomes" id="UP000319374"/>
    </source>
</evidence>
<organism evidence="2 3">
    <name type="scientific">Alistipes dispar</name>
    <dbReference type="NCBI Taxonomy" id="2585119"/>
    <lineage>
        <taxon>Bacteria</taxon>
        <taxon>Pseudomonadati</taxon>
        <taxon>Bacteroidota</taxon>
        <taxon>Bacteroidia</taxon>
        <taxon>Bacteroidales</taxon>
        <taxon>Rikenellaceae</taxon>
        <taxon>Alistipes</taxon>
    </lineage>
</organism>
<proteinExistence type="predicted"/>
<name>A0A4Y1WZH2_9BACT</name>
<dbReference type="AlphaFoldDB" id="A0A4Y1WZH2"/>
<reference evidence="3" key="1">
    <citation type="submission" date="2019-06" db="EMBL/GenBank/DDBJ databases">
        <title>Alistipes onderdonkii subsp. vulgaris subsp. nov., Alistipes dispar sp. nov. and Alistipes communis sp. nov., isolated from human faeces, and creation of Alistipes onderdonkii subsp. onderdonkii subsp. nov.</title>
        <authorList>
            <person name="Sakamoto M."/>
            <person name="Ikeyama N."/>
            <person name="Ogata Y."/>
            <person name="Suda W."/>
            <person name="Iino T."/>
            <person name="Hattori M."/>
            <person name="Ohkuma M."/>
        </authorList>
    </citation>
    <scope>NUCLEOTIDE SEQUENCE [LARGE SCALE GENOMIC DNA]</scope>
    <source>
        <strain evidence="3">5CPEGH6</strain>
    </source>
</reference>
<protein>
    <submittedName>
        <fullName evidence="2">Uncharacterized protein</fullName>
    </submittedName>
</protein>
<dbReference type="Proteomes" id="UP000319374">
    <property type="component" value="Chromosome"/>
</dbReference>